<name>A0A8S1X1R3_PAROT</name>
<proteinExistence type="predicted"/>
<dbReference type="OMA" id="WICKLRI"/>
<dbReference type="PANTHER" id="PTHR33706">
    <property type="entry name" value="MORN VARIANT REPEAT PROTEIN"/>
    <property type="match status" value="1"/>
</dbReference>
<dbReference type="EMBL" id="CAJJDP010000110">
    <property type="protein sequence ID" value="CAD8196093.1"/>
    <property type="molecule type" value="Genomic_DNA"/>
</dbReference>
<dbReference type="Proteomes" id="UP000683925">
    <property type="component" value="Unassembled WGS sequence"/>
</dbReference>
<evidence type="ECO:0000313" key="2">
    <source>
        <dbReference type="Proteomes" id="UP000683925"/>
    </source>
</evidence>
<dbReference type="AlphaFoldDB" id="A0A8S1X1R3"/>
<sequence length="671" mass="79248">MLLSNHFIHNIIDFIKGKHFLLLINKQQKWELFVQIIRVQERKQIRQIGKCWDTKMLNIQEETTQEYECKFWNMNKNKWQRKIIQIQQAKINDVIEIKYLLDGQILRREEQKDISVKPQVITNLEQIYYLEWLGKYQENFKKVGKWTANWNGKKIKEVGGYYSHEGQKIGIWNDIIINYGQLTQVYEIGEYRDNQKIGLWIITYEDEKIGGGHYNWQSKKEGQWIDLSDHFQNQSQVTYSGKYKNGKKVGRWDTFYKCKDYRPFLQMYYYINKQLKNNPSGGGFYEDQIEGDSIKVGRWIDISEEFSYNQQITLSGEYKKGKKFGKWDIWWRNRNPDWICKLRIYADGSMNDNQFYLRFNKGWKNQQIGGGFYDSEGYGVKIGRWIELSDEFSQNYRVIYGGEYHNGKKVGRWDILTIDYQGYWENLSFQQIGGGSYGEGDDEIKIGEWIEVDDDFDRSRYLFWKGEYKNGKKVAQWTISCMDDKLIEPGGGSYNEGGEGIKVGKWKEIYYWSEEEGPSRQNGEYKNGKRVGRWDIVYPSKQNSLPPKIGGGSYKKQGDGIKIGKWIEQNQNIFLLSPSIIDQGEYSNGIKVGEWGIFYIDDANQLQQIGGGSYDQQSKGLKIGSWIEINEWDQMKQIIQMGVYQNGRKVGQWMEKNLKTNQSHNITNYDI</sequence>
<comment type="caution">
    <text evidence="1">The sequence shown here is derived from an EMBL/GenBank/DDBJ whole genome shotgun (WGS) entry which is preliminary data.</text>
</comment>
<protein>
    <submittedName>
        <fullName evidence="1">Uncharacterized protein</fullName>
    </submittedName>
</protein>
<reference evidence="1" key="1">
    <citation type="submission" date="2021-01" db="EMBL/GenBank/DDBJ databases">
        <authorList>
            <consortium name="Genoscope - CEA"/>
            <person name="William W."/>
        </authorList>
    </citation>
    <scope>NUCLEOTIDE SEQUENCE</scope>
</reference>
<dbReference type="OrthoDB" id="298777at2759"/>
<gene>
    <name evidence="1" type="ORF">POCTA_138.1.T1100207</name>
</gene>
<dbReference type="PANTHER" id="PTHR33706:SF1">
    <property type="entry name" value="TPR REPEAT PROTEIN"/>
    <property type="match status" value="1"/>
</dbReference>
<organism evidence="1 2">
    <name type="scientific">Paramecium octaurelia</name>
    <dbReference type="NCBI Taxonomy" id="43137"/>
    <lineage>
        <taxon>Eukaryota</taxon>
        <taxon>Sar</taxon>
        <taxon>Alveolata</taxon>
        <taxon>Ciliophora</taxon>
        <taxon>Intramacronucleata</taxon>
        <taxon>Oligohymenophorea</taxon>
        <taxon>Peniculida</taxon>
        <taxon>Parameciidae</taxon>
        <taxon>Paramecium</taxon>
    </lineage>
</organism>
<accession>A0A8S1X1R3</accession>
<keyword evidence="2" id="KW-1185">Reference proteome</keyword>
<evidence type="ECO:0000313" key="1">
    <source>
        <dbReference type="EMBL" id="CAD8196093.1"/>
    </source>
</evidence>